<gene>
    <name evidence="2" type="ORF">UPYG_G00285280</name>
</gene>
<dbReference type="Proteomes" id="UP001557470">
    <property type="component" value="Unassembled WGS sequence"/>
</dbReference>
<name>A0ABD0W3W3_UMBPY</name>
<comment type="caution">
    <text evidence="2">The sequence shown here is derived from an EMBL/GenBank/DDBJ whole genome shotgun (WGS) entry which is preliminary data.</text>
</comment>
<feature type="compositionally biased region" description="Basic and acidic residues" evidence="1">
    <location>
        <begin position="60"/>
        <end position="74"/>
    </location>
</feature>
<organism evidence="2 3">
    <name type="scientific">Umbra pygmaea</name>
    <name type="common">Eastern mudminnow</name>
    <dbReference type="NCBI Taxonomy" id="75934"/>
    <lineage>
        <taxon>Eukaryota</taxon>
        <taxon>Metazoa</taxon>
        <taxon>Chordata</taxon>
        <taxon>Craniata</taxon>
        <taxon>Vertebrata</taxon>
        <taxon>Euteleostomi</taxon>
        <taxon>Actinopterygii</taxon>
        <taxon>Neopterygii</taxon>
        <taxon>Teleostei</taxon>
        <taxon>Protacanthopterygii</taxon>
        <taxon>Esociformes</taxon>
        <taxon>Umbridae</taxon>
        <taxon>Umbra</taxon>
    </lineage>
</organism>
<feature type="region of interest" description="Disordered" evidence="1">
    <location>
        <begin position="52"/>
        <end position="74"/>
    </location>
</feature>
<proteinExistence type="predicted"/>
<evidence type="ECO:0000313" key="3">
    <source>
        <dbReference type="Proteomes" id="UP001557470"/>
    </source>
</evidence>
<keyword evidence="3" id="KW-1185">Reference proteome</keyword>
<evidence type="ECO:0000313" key="2">
    <source>
        <dbReference type="EMBL" id="KAL0965754.1"/>
    </source>
</evidence>
<reference evidence="2 3" key="1">
    <citation type="submission" date="2024-06" db="EMBL/GenBank/DDBJ databases">
        <authorList>
            <person name="Pan Q."/>
            <person name="Wen M."/>
            <person name="Jouanno E."/>
            <person name="Zahm M."/>
            <person name="Klopp C."/>
            <person name="Cabau C."/>
            <person name="Louis A."/>
            <person name="Berthelot C."/>
            <person name="Parey E."/>
            <person name="Roest Crollius H."/>
            <person name="Montfort J."/>
            <person name="Robinson-Rechavi M."/>
            <person name="Bouchez O."/>
            <person name="Lampietro C."/>
            <person name="Lopez Roques C."/>
            <person name="Donnadieu C."/>
            <person name="Postlethwait J."/>
            <person name="Bobe J."/>
            <person name="Verreycken H."/>
            <person name="Guiguen Y."/>
        </authorList>
    </citation>
    <scope>NUCLEOTIDE SEQUENCE [LARGE SCALE GENOMIC DNA]</scope>
    <source>
        <strain evidence="2">Up_M1</strain>
        <tissue evidence="2">Testis</tissue>
    </source>
</reference>
<accession>A0ABD0W3W3</accession>
<dbReference type="EMBL" id="JAGEUA010000009">
    <property type="protein sequence ID" value="KAL0965754.1"/>
    <property type="molecule type" value="Genomic_DNA"/>
</dbReference>
<protein>
    <submittedName>
        <fullName evidence="2">Uncharacterized protein</fullName>
    </submittedName>
</protein>
<evidence type="ECO:0000256" key="1">
    <source>
        <dbReference type="SAM" id="MobiDB-lite"/>
    </source>
</evidence>
<sequence length="196" mass="22894">MAALLLGPACEIIPERKAPEEKPILIMGACVSVRNQTPYTWHYELVGDGGRSGTLNAHQDVSRKEPTAPGKGRREREIEQLINARRQLRQNWRKATPQEKEGLKVLWDEVRKNLARLRRVERIRRRRKRREKERTNFFRDPFKYARQLVDEKRSGKLNISKEELEQHIKSQFSDTLTQAAKKPEFLASQDALSTLL</sequence>
<dbReference type="AlphaFoldDB" id="A0ABD0W3W3"/>